<comment type="similarity">
    <text evidence="2 8">Belongs to the glycosyl hydrolase 28 family.</text>
</comment>
<reference evidence="10 11" key="1">
    <citation type="journal article" date="2013" name="BMC Genomics">
        <title>The miniature genome of a carnivorous plant Genlisea aurea contains a low number of genes and short non-coding sequences.</title>
        <authorList>
            <person name="Leushkin E.V."/>
            <person name="Sutormin R.A."/>
            <person name="Nabieva E.R."/>
            <person name="Penin A.A."/>
            <person name="Kondrashov A.S."/>
            <person name="Logacheva M.D."/>
        </authorList>
    </citation>
    <scope>NUCLEOTIDE SEQUENCE [LARGE SCALE GENOMIC DNA]</scope>
</reference>
<evidence type="ECO:0000256" key="6">
    <source>
        <dbReference type="ARBA" id="ARBA00023295"/>
    </source>
</evidence>
<protein>
    <submittedName>
        <fullName evidence="10">Polygalacturonase 7</fullName>
    </submittedName>
</protein>
<dbReference type="OrthoDB" id="187139at2759"/>
<evidence type="ECO:0000256" key="3">
    <source>
        <dbReference type="ARBA" id="ARBA00022512"/>
    </source>
</evidence>
<dbReference type="Gene3D" id="2.160.20.10">
    <property type="entry name" value="Single-stranded right-handed beta-helix, Pectin lyase-like"/>
    <property type="match status" value="1"/>
</dbReference>
<evidence type="ECO:0000313" key="10">
    <source>
        <dbReference type="EMBL" id="EPS73302.1"/>
    </source>
</evidence>
<comment type="subcellular location">
    <subcellularLocation>
        <location evidence="1">Secreted</location>
        <location evidence="1">Cell wall</location>
    </subcellularLocation>
</comment>
<evidence type="ECO:0000256" key="5">
    <source>
        <dbReference type="ARBA" id="ARBA00022801"/>
    </source>
</evidence>
<keyword evidence="6 8" id="KW-0326">Glycosidase</keyword>
<keyword evidence="7" id="KW-0961">Cell wall biogenesis/degradation</keyword>
<evidence type="ECO:0000256" key="1">
    <source>
        <dbReference type="ARBA" id="ARBA00004191"/>
    </source>
</evidence>
<dbReference type="InterPro" id="IPR012334">
    <property type="entry name" value="Pectin_lyas_fold"/>
</dbReference>
<dbReference type="SUPFAM" id="SSF51126">
    <property type="entry name" value="Pectin lyase-like"/>
    <property type="match status" value="1"/>
</dbReference>
<keyword evidence="11" id="KW-1185">Reference proteome</keyword>
<gene>
    <name evidence="10" type="ORF">M569_01454</name>
</gene>
<evidence type="ECO:0000256" key="4">
    <source>
        <dbReference type="ARBA" id="ARBA00022525"/>
    </source>
</evidence>
<dbReference type="InterPro" id="IPR011050">
    <property type="entry name" value="Pectin_lyase_fold/virulence"/>
</dbReference>
<keyword evidence="3" id="KW-0134">Cell wall</keyword>
<evidence type="ECO:0000256" key="8">
    <source>
        <dbReference type="RuleBase" id="RU361169"/>
    </source>
</evidence>
<sequence>MATGKILRLLILAVSVHFPAHFAAAATVYDVRSFGANRDGKSDSTEAFLSAWAATCAAPGRATIYIPPGKYLLGSVNFTGHGCRSKSITIRMDGTLVAPANYNVIGNNGHWIFFNSVAGVSLYGGTLDGQGKKLWTCKKSGKTCPEGTTSLVFYESSNIRIRGLTSLNSQMFHILIDGCRNVSLVDTKIAAPGSSPNTDGIHVRRSTNVTIVHSNIGTGDDCISIGPGSTHLWIENLSCGPGHGVSKIYSISFNDIIIHLMTSLSV</sequence>
<keyword evidence="4" id="KW-0964">Secreted</keyword>
<accession>S8EL19</accession>
<dbReference type="Proteomes" id="UP000015453">
    <property type="component" value="Unassembled WGS sequence"/>
</dbReference>
<keyword evidence="9" id="KW-0732">Signal</keyword>
<evidence type="ECO:0000313" key="11">
    <source>
        <dbReference type="Proteomes" id="UP000015453"/>
    </source>
</evidence>
<evidence type="ECO:0000256" key="2">
    <source>
        <dbReference type="ARBA" id="ARBA00008834"/>
    </source>
</evidence>
<feature type="chain" id="PRO_5004563105" evidence="9">
    <location>
        <begin position="26"/>
        <end position="266"/>
    </location>
</feature>
<dbReference type="AlphaFoldDB" id="S8EL19"/>
<organism evidence="10 11">
    <name type="scientific">Genlisea aurea</name>
    <dbReference type="NCBI Taxonomy" id="192259"/>
    <lineage>
        <taxon>Eukaryota</taxon>
        <taxon>Viridiplantae</taxon>
        <taxon>Streptophyta</taxon>
        <taxon>Embryophyta</taxon>
        <taxon>Tracheophyta</taxon>
        <taxon>Spermatophyta</taxon>
        <taxon>Magnoliopsida</taxon>
        <taxon>eudicotyledons</taxon>
        <taxon>Gunneridae</taxon>
        <taxon>Pentapetalae</taxon>
        <taxon>asterids</taxon>
        <taxon>lamiids</taxon>
        <taxon>Lamiales</taxon>
        <taxon>Lentibulariaceae</taxon>
        <taxon>Genlisea</taxon>
    </lineage>
</organism>
<dbReference type="InterPro" id="IPR000743">
    <property type="entry name" value="Glyco_hydro_28"/>
</dbReference>
<keyword evidence="5 8" id="KW-0378">Hydrolase</keyword>
<feature type="signal peptide" evidence="9">
    <location>
        <begin position="1"/>
        <end position="25"/>
    </location>
</feature>
<evidence type="ECO:0000256" key="7">
    <source>
        <dbReference type="ARBA" id="ARBA00023316"/>
    </source>
</evidence>
<evidence type="ECO:0000256" key="9">
    <source>
        <dbReference type="SAM" id="SignalP"/>
    </source>
</evidence>
<name>S8EL19_9LAMI</name>
<dbReference type="EMBL" id="AUSU01000476">
    <property type="protein sequence ID" value="EPS73302.1"/>
    <property type="molecule type" value="Genomic_DNA"/>
</dbReference>
<dbReference type="Pfam" id="PF00295">
    <property type="entry name" value="Glyco_hydro_28"/>
    <property type="match status" value="1"/>
</dbReference>
<dbReference type="GO" id="GO:0005975">
    <property type="term" value="P:carbohydrate metabolic process"/>
    <property type="evidence" value="ECO:0007669"/>
    <property type="project" value="InterPro"/>
</dbReference>
<dbReference type="PANTHER" id="PTHR31375">
    <property type="match status" value="1"/>
</dbReference>
<dbReference type="GO" id="GO:0004650">
    <property type="term" value="F:polygalacturonase activity"/>
    <property type="evidence" value="ECO:0007669"/>
    <property type="project" value="InterPro"/>
</dbReference>
<proteinExistence type="inferred from homology"/>
<dbReference type="GO" id="GO:0071555">
    <property type="term" value="P:cell wall organization"/>
    <property type="evidence" value="ECO:0007669"/>
    <property type="project" value="UniProtKB-KW"/>
</dbReference>
<comment type="caution">
    <text evidence="10">The sequence shown here is derived from an EMBL/GenBank/DDBJ whole genome shotgun (WGS) entry which is preliminary data.</text>
</comment>